<dbReference type="InterPro" id="IPR012156">
    <property type="entry name" value="Cold_shock_CspA"/>
</dbReference>
<dbReference type="PIRSF" id="PIRSF002599">
    <property type="entry name" value="Cold_shock_A"/>
    <property type="match status" value="1"/>
</dbReference>
<dbReference type="STRING" id="402384.HM131_08310"/>
<dbReference type="Pfam" id="PF06961">
    <property type="entry name" value="DUF1294"/>
    <property type="match status" value="1"/>
</dbReference>
<gene>
    <name evidence="2" type="ORF">HM131_08310</name>
</gene>
<keyword evidence="3" id="KW-1185">Reference proteome</keyword>
<feature type="transmembrane region" description="Helical" evidence="1">
    <location>
        <begin position="72"/>
        <end position="89"/>
    </location>
</feature>
<organism evidence="2 3">
    <name type="scientific">Halobacillus mangrovi</name>
    <dbReference type="NCBI Taxonomy" id="402384"/>
    <lineage>
        <taxon>Bacteria</taxon>
        <taxon>Bacillati</taxon>
        <taxon>Bacillota</taxon>
        <taxon>Bacilli</taxon>
        <taxon>Bacillales</taxon>
        <taxon>Bacillaceae</taxon>
        <taxon>Halobacillus</taxon>
    </lineage>
</organism>
<evidence type="ECO:0000256" key="1">
    <source>
        <dbReference type="SAM" id="Phobius"/>
    </source>
</evidence>
<keyword evidence="1" id="KW-1133">Transmembrane helix</keyword>
<evidence type="ECO:0000313" key="2">
    <source>
        <dbReference type="EMBL" id="ARI76844.1"/>
    </source>
</evidence>
<dbReference type="KEGG" id="hmn:HM131_08310"/>
<dbReference type="EMBL" id="CP020772">
    <property type="protein sequence ID" value="ARI76844.1"/>
    <property type="molecule type" value="Genomic_DNA"/>
</dbReference>
<keyword evidence="1" id="KW-0472">Membrane</keyword>
<dbReference type="RefSeq" id="WP_085029320.1">
    <property type="nucleotide sequence ID" value="NZ_CP020772.1"/>
</dbReference>
<evidence type="ECO:0008006" key="4">
    <source>
        <dbReference type="Google" id="ProtNLM"/>
    </source>
</evidence>
<evidence type="ECO:0000313" key="3">
    <source>
        <dbReference type="Proteomes" id="UP000192527"/>
    </source>
</evidence>
<dbReference type="Proteomes" id="UP000192527">
    <property type="component" value="Chromosome"/>
</dbReference>
<name>A0A1W5ZU57_9BACI</name>
<feature type="transmembrane region" description="Helical" evidence="1">
    <location>
        <begin position="42"/>
        <end position="60"/>
    </location>
</feature>
<dbReference type="InterPro" id="IPR010718">
    <property type="entry name" value="DUF1294"/>
</dbReference>
<proteinExistence type="predicted"/>
<sequence length="94" mass="11183">MEIVSGFIITYILLINLWLFTLMGMDKRRSRREKWRIKEKTLWAFAFLGGSLGGWLGMNVFRHKTKHRPFKIGLPVLTILHLIAWGYLLNQFYL</sequence>
<protein>
    <recommendedName>
        <fullName evidence="4">DUF1294 domain-containing protein</fullName>
    </recommendedName>
</protein>
<dbReference type="GO" id="GO:0003676">
    <property type="term" value="F:nucleic acid binding"/>
    <property type="evidence" value="ECO:0007669"/>
    <property type="project" value="InterPro"/>
</dbReference>
<reference evidence="2 3" key="1">
    <citation type="submission" date="2017-04" db="EMBL/GenBank/DDBJ databases">
        <title>The whole genome sequencing and assembly of Halobacillus mangrovi strain.</title>
        <authorList>
            <person name="Lee S.-J."/>
            <person name="Park M.-K."/>
            <person name="Kim J.-Y."/>
            <person name="Lee Y.-J."/>
            <person name="Yi H."/>
            <person name="Bahn Y.-S."/>
            <person name="Kim J.F."/>
            <person name="Lee D.-W."/>
        </authorList>
    </citation>
    <scope>NUCLEOTIDE SEQUENCE [LARGE SCALE GENOMIC DNA]</scope>
    <source>
        <strain evidence="2 3">KTB 131</strain>
    </source>
</reference>
<keyword evidence="1" id="KW-0812">Transmembrane</keyword>
<dbReference type="AlphaFoldDB" id="A0A1W5ZU57"/>
<accession>A0A1W5ZU57</accession>
<feature type="transmembrane region" description="Helical" evidence="1">
    <location>
        <begin position="6"/>
        <end position="22"/>
    </location>
</feature>
<dbReference type="OrthoDB" id="1698854at2"/>